<dbReference type="InterPro" id="IPR014905">
    <property type="entry name" value="HIRAN"/>
</dbReference>
<dbReference type="GO" id="GO:0003676">
    <property type="term" value="F:nucleic acid binding"/>
    <property type="evidence" value="ECO:0007669"/>
    <property type="project" value="InterPro"/>
</dbReference>
<evidence type="ECO:0000313" key="4">
    <source>
        <dbReference type="EMBL" id="PNX80482.1"/>
    </source>
</evidence>
<evidence type="ECO:0000313" key="5">
    <source>
        <dbReference type="Proteomes" id="UP000236291"/>
    </source>
</evidence>
<reference evidence="4 5" key="1">
    <citation type="journal article" date="2014" name="Am. J. Bot.">
        <title>Genome assembly and annotation for red clover (Trifolium pratense; Fabaceae).</title>
        <authorList>
            <person name="Istvanek J."/>
            <person name="Jaros M."/>
            <person name="Krenek A."/>
            <person name="Repkova J."/>
        </authorList>
    </citation>
    <scope>NUCLEOTIDE SEQUENCE [LARGE SCALE GENOMIC DNA]</scope>
    <source>
        <strain evidence="5">cv. Tatra</strain>
        <tissue evidence="4">Young leaves</tissue>
    </source>
</reference>
<keyword evidence="4" id="KW-0347">Helicase</keyword>
<keyword evidence="4" id="KW-0067">ATP-binding</keyword>
<proteinExistence type="predicted"/>
<dbReference type="Proteomes" id="UP000236291">
    <property type="component" value="Unassembled WGS sequence"/>
</dbReference>
<dbReference type="AlphaFoldDB" id="A0A2K3LPM0"/>
<dbReference type="SMART" id="SM00910">
    <property type="entry name" value="HIRAN"/>
    <property type="match status" value="1"/>
</dbReference>
<dbReference type="Pfam" id="PF08797">
    <property type="entry name" value="HIRAN"/>
    <property type="match status" value="1"/>
</dbReference>
<dbReference type="GO" id="GO:0016818">
    <property type="term" value="F:hydrolase activity, acting on acid anhydrides, in phosphorus-containing anhydrides"/>
    <property type="evidence" value="ECO:0007669"/>
    <property type="project" value="InterPro"/>
</dbReference>
<dbReference type="GO" id="GO:0008270">
    <property type="term" value="F:zinc ion binding"/>
    <property type="evidence" value="ECO:0007669"/>
    <property type="project" value="InterPro"/>
</dbReference>
<feature type="domain" description="HIRAN" evidence="3">
    <location>
        <begin position="266"/>
        <end position="363"/>
    </location>
</feature>
<organism evidence="4 5">
    <name type="scientific">Trifolium pratense</name>
    <name type="common">Red clover</name>
    <dbReference type="NCBI Taxonomy" id="57577"/>
    <lineage>
        <taxon>Eukaryota</taxon>
        <taxon>Viridiplantae</taxon>
        <taxon>Streptophyta</taxon>
        <taxon>Embryophyta</taxon>
        <taxon>Tracheophyta</taxon>
        <taxon>Spermatophyta</taxon>
        <taxon>Magnoliopsida</taxon>
        <taxon>eudicotyledons</taxon>
        <taxon>Gunneridae</taxon>
        <taxon>Pentapetalae</taxon>
        <taxon>rosids</taxon>
        <taxon>fabids</taxon>
        <taxon>Fabales</taxon>
        <taxon>Fabaceae</taxon>
        <taxon>Papilionoideae</taxon>
        <taxon>50 kb inversion clade</taxon>
        <taxon>NPAAA clade</taxon>
        <taxon>Hologalegina</taxon>
        <taxon>IRL clade</taxon>
        <taxon>Trifolieae</taxon>
        <taxon>Trifolium</taxon>
    </lineage>
</organism>
<keyword evidence="4" id="KW-0547">Nucleotide-binding</keyword>
<evidence type="ECO:0000256" key="2">
    <source>
        <dbReference type="ARBA" id="ARBA00022801"/>
    </source>
</evidence>
<dbReference type="EMBL" id="ASHM01038032">
    <property type="protein sequence ID" value="PNX80482.1"/>
    <property type="molecule type" value="Genomic_DNA"/>
</dbReference>
<keyword evidence="2" id="KW-0378">Hydrolase</keyword>
<sequence>MTERSEQENGTFQKVFRTMENDEVVFRNGNAVLVAKPLTVVRALTSTGGARVLATPPYLNPNSDEFDSCKTPMIEVKDEPQELEKEVKTVSVDSQSAAEDVVYEERRSMLSFDDFLKSTNTQVASVDESLKSLESADVGVVCETQESVKVESVDESLKSMEVEPPIRTAEEVTNVDVACETQESVRVEPVKEPTTLVEPVGPVCAEKQAVSDDEVEVLKVVKGKQAVSDDVRVLKVVKKEVVEEKKILIPNLDDGDFPVEPGWSLLGSKVETATSMARGVRRLVDNEIVYFNFPNPQASYKFQWIVRVSTKRSGVVGRLPMEWAKSVIPLVQSGNVKVRGRCVAAPVKLETMQEIYILVSFYVHNSLFAECVDTSWRLEACGHINSAAYPLFTLLNMLGIEPYRKADFTPEEMKARKRVLKLDSDEALVFPVNKRRKAAEPLPQP</sequence>
<reference evidence="4 5" key="2">
    <citation type="journal article" date="2017" name="Front. Plant Sci.">
        <title>Gene Classification and Mining of Molecular Markers Useful in Red Clover (Trifolium pratense) Breeding.</title>
        <authorList>
            <person name="Istvanek J."/>
            <person name="Dluhosova J."/>
            <person name="Dluhos P."/>
            <person name="Patkova L."/>
            <person name="Nedelnik J."/>
            <person name="Repkova J."/>
        </authorList>
    </citation>
    <scope>NUCLEOTIDE SEQUENCE [LARGE SCALE GENOMIC DNA]</scope>
    <source>
        <strain evidence="5">cv. Tatra</strain>
        <tissue evidence="4">Young leaves</tissue>
    </source>
</reference>
<accession>A0A2K3LPM0</accession>
<dbReference type="ExpressionAtlas" id="A0A2K3LPM0">
    <property type="expression patterns" value="baseline"/>
</dbReference>
<comment type="caution">
    <text evidence="4">The sequence shown here is derived from an EMBL/GenBank/DDBJ whole genome shotgun (WGS) entry which is preliminary data.</text>
</comment>
<gene>
    <name evidence="4" type="ORF">L195_g036483</name>
</gene>
<keyword evidence="1" id="KW-0479">Metal-binding</keyword>
<dbReference type="GO" id="GO:0004386">
    <property type="term" value="F:helicase activity"/>
    <property type="evidence" value="ECO:0007669"/>
    <property type="project" value="UniProtKB-KW"/>
</dbReference>
<name>A0A2K3LPM0_TRIPR</name>
<dbReference type="STRING" id="57577.A0A2K3LPM0"/>
<evidence type="ECO:0000256" key="1">
    <source>
        <dbReference type="ARBA" id="ARBA00022723"/>
    </source>
</evidence>
<feature type="non-terminal residue" evidence="4">
    <location>
        <position position="445"/>
    </location>
</feature>
<evidence type="ECO:0000259" key="3">
    <source>
        <dbReference type="SMART" id="SM00910"/>
    </source>
</evidence>
<protein>
    <submittedName>
        <fullName evidence="4">Putative DNA repair helicase rad516</fullName>
    </submittedName>
</protein>